<organism evidence="2 3">
    <name type="scientific">Spiroplasma cantharicola</name>
    <dbReference type="NCBI Taxonomy" id="362837"/>
    <lineage>
        <taxon>Bacteria</taxon>
        <taxon>Bacillati</taxon>
        <taxon>Mycoplasmatota</taxon>
        <taxon>Mollicutes</taxon>
        <taxon>Entomoplasmatales</taxon>
        <taxon>Spiroplasmataceae</taxon>
        <taxon>Spiroplasma</taxon>
    </lineage>
</organism>
<dbReference type="AlphaFoldDB" id="A0A0M4KC33"/>
<dbReference type="PATRIC" id="fig|362837.3.peg.281"/>
<dbReference type="EMBL" id="CP012622">
    <property type="protein sequence ID" value="ALD66190.1"/>
    <property type="molecule type" value="Genomic_DNA"/>
</dbReference>
<dbReference type="KEGG" id="scj:SCANT_v1c02800"/>
<evidence type="ECO:0008006" key="4">
    <source>
        <dbReference type="Google" id="ProtNLM"/>
    </source>
</evidence>
<proteinExistence type="predicted"/>
<accession>A0A0M4KC33</accession>
<feature type="signal peptide" evidence="1">
    <location>
        <begin position="1"/>
        <end position="22"/>
    </location>
</feature>
<keyword evidence="3" id="KW-1185">Reference proteome</keyword>
<evidence type="ECO:0000313" key="2">
    <source>
        <dbReference type="EMBL" id="ALD66190.1"/>
    </source>
</evidence>
<evidence type="ECO:0000256" key="1">
    <source>
        <dbReference type="SAM" id="SignalP"/>
    </source>
</evidence>
<gene>
    <name evidence="2" type="ORF">SCANT_v1c02800</name>
</gene>
<dbReference type="RefSeq" id="WP_053945959.1">
    <property type="nucleotide sequence ID" value="NZ_CP012622.1"/>
</dbReference>
<dbReference type="InterPro" id="IPR054816">
    <property type="entry name" value="Lipoprotein_mollicutes-type_CS"/>
</dbReference>
<evidence type="ECO:0000313" key="3">
    <source>
        <dbReference type="Proteomes" id="UP000063919"/>
    </source>
</evidence>
<dbReference type="STRING" id="362837.SCANT_v1c02800"/>
<name>A0A0M4KC33_9MOLU</name>
<dbReference type="NCBIfam" id="NF038029">
    <property type="entry name" value="LP_plasma"/>
    <property type="match status" value="1"/>
</dbReference>
<protein>
    <recommendedName>
        <fullName evidence="4">Lipoprotein</fullName>
    </recommendedName>
</protein>
<sequence length="214" mass="23785">MRRILSLLSSISLIASSSTLVASCTENSKEFKTIDFEKPSETIKEFESIKLKLKNRSKINGLKIESSSNLKVQLSGKNNDELIIIAGAIKKENDQETNEKEWVKMSAKNAYTEVIEFKITANLEGYKAIEVSGLNNENNLHLKAGLKETIVILNYEQLINFKINSDSTESINYMQNGDNIIVNAKQNSQSGASLKLILSADNSKVALEINIEVI</sequence>
<dbReference type="Proteomes" id="UP000063919">
    <property type="component" value="Chromosome"/>
</dbReference>
<dbReference type="PROSITE" id="PS51257">
    <property type="entry name" value="PROKAR_LIPOPROTEIN"/>
    <property type="match status" value="1"/>
</dbReference>
<feature type="chain" id="PRO_5005796848" description="Lipoprotein" evidence="1">
    <location>
        <begin position="23"/>
        <end position="214"/>
    </location>
</feature>
<reference evidence="2 3" key="1">
    <citation type="journal article" date="2015" name="Genome Announc.">
        <title>Complete Genome Sequence of Spiroplasma cantharicola CC-1T (DSM 21588), a Bacterium Isolated from Soldier Beetle (Cantharis carolinus).</title>
        <authorList>
            <person name="Lo W.S."/>
            <person name="Liu P.Y."/>
            <person name="Kuo C.H."/>
        </authorList>
    </citation>
    <scope>NUCLEOTIDE SEQUENCE [LARGE SCALE GENOMIC DNA]</scope>
    <source>
        <strain evidence="2 3">CC-1</strain>
    </source>
</reference>
<keyword evidence="1" id="KW-0732">Signal</keyword>